<reference evidence="3 4" key="2">
    <citation type="journal article" date="2014" name="J. Gen. Appl. Microbiol.">
        <title>The early diverging ascomycetous budding yeast Saitoella complicata has three histone deacetylases belonging to the Clr6, Hos2, and Rpd3 lineages.</title>
        <authorList>
            <person name="Nishida H."/>
            <person name="Matsumoto T."/>
            <person name="Kondo S."/>
            <person name="Hamamoto M."/>
            <person name="Yoshikawa H."/>
        </authorList>
    </citation>
    <scope>NUCLEOTIDE SEQUENCE [LARGE SCALE GENOMIC DNA]</scope>
    <source>
        <strain evidence="3 4">NRRL Y-17804</strain>
    </source>
</reference>
<dbReference type="InterPro" id="IPR036465">
    <property type="entry name" value="vWFA_dom_sf"/>
</dbReference>
<keyword evidence="4" id="KW-1185">Reference proteome</keyword>
<dbReference type="PROSITE" id="PS50234">
    <property type="entry name" value="VWFA"/>
    <property type="match status" value="1"/>
</dbReference>
<dbReference type="AlphaFoldDB" id="A0A0E9NBE1"/>
<dbReference type="EMBL" id="BACD03000007">
    <property type="protein sequence ID" value="GAO47192.1"/>
    <property type="molecule type" value="Genomic_DNA"/>
</dbReference>
<evidence type="ECO:0000313" key="4">
    <source>
        <dbReference type="Proteomes" id="UP000033140"/>
    </source>
</evidence>
<gene>
    <name evidence="3" type="ORF">G7K_1402-t1</name>
</gene>
<dbReference type="PANTHER" id="PTHR34706:SF2">
    <property type="entry name" value="RFEF"/>
    <property type="match status" value="1"/>
</dbReference>
<reference evidence="3 4" key="1">
    <citation type="journal article" date="2011" name="J. Gen. Appl. Microbiol.">
        <title>Draft genome sequencing of the enigmatic yeast Saitoella complicata.</title>
        <authorList>
            <person name="Nishida H."/>
            <person name="Hamamoto M."/>
            <person name="Sugiyama J."/>
        </authorList>
    </citation>
    <scope>NUCLEOTIDE SEQUENCE [LARGE SCALE GENOMIC DNA]</scope>
    <source>
        <strain evidence="3 4">NRRL Y-17804</strain>
    </source>
</reference>
<evidence type="ECO:0000259" key="2">
    <source>
        <dbReference type="PROSITE" id="PS50234"/>
    </source>
</evidence>
<feature type="domain" description="VWFA" evidence="2">
    <location>
        <begin position="185"/>
        <end position="382"/>
    </location>
</feature>
<proteinExistence type="predicted"/>
<comment type="caution">
    <text evidence="3">The sequence shown here is derived from an EMBL/GenBank/DDBJ whole genome shotgun (WGS) entry which is preliminary data.</text>
</comment>
<name>A0A0E9NBE1_SAICN</name>
<dbReference type="Proteomes" id="UP000033140">
    <property type="component" value="Unassembled WGS sequence"/>
</dbReference>
<accession>A0A0E9NBE1</accession>
<feature type="region of interest" description="Disordered" evidence="1">
    <location>
        <begin position="97"/>
        <end position="116"/>
    </location>
</feature>
<dbReference type="InterPro" id="IPR002035">
    <property type="entry name" value="VWF_A"/>
</dbReference>
<protein>
    <recommendedName>
        <fullName evidence="2">VWFA domain-containing protein</fullName>
    </recommendedName>
</protein>
<organism evidence="3 4">
    <name type="scientific">Saitoella complicata (strain BCRC 22490 / CBS 7301 / JCM 7358 / NBRC 10748 / NRRL Y-17804)</name>
    <dbReference type="NCBI Taxonomy" id="698492"/>
    <lineage>
        <taxon>Eukaryota</taxon>
        <taxon>Fungi</taxon>
        <taxon>Dikarya</taxon>
        <taxon>Ascomycota</taxon>
        <taxon>Taphrinomycotina</taxon>
        <taxon>Taphrinomycotina incertae sedis</taxon>
        <taxon>Saitoella</taxon>
    </lineage>
</organism>
<dbReference type="Gene3D" id="3.40.50.410">
    <property type="entry name" value="von Willebrand factor, type A domain"/>
    <property type="match status" value="1"/>
</dbReference>
<reference evidence="3 4" key="3">
    <citation type="journal article" date="2015" name="Genome Announc.">
        <title>Draft Genome Sequence of the Archiascomycetous Yeast Saitoella complicata.</title>
        <authorList>
            <person name="Yamauchi K."/>
            <person name="Kondo S."/>
            <person name="Hamamoto M."/>
            <person name="Takahashi Y."/>
            <person name="Ogura Y."/>
            <person name="Hayashi T."/>
            <person name="Nishida H."/>
        </authorList>
    </citation>
    <scope>NUCLEOTIDE SEQUENCE [LARGE SCALE GENOMIC DNA]</scope>
    <source>
        <strain evidence="3 4">NRRL Y-17804</strain>
    </source>
</reference>
<sequence>MEGTLEVNMATEVALLTVQSLRTTMYHSYWHEPCPAGHGVHHGPERFQCVSCSCWHEPGTCPHTGSRNLFTDVVGVAQGISTAAGLFANIGEGGGDRSLSHPQHYTPHPSHGGNSHPINFVTSVEGALERCIKDQHLEAFYPPHAYQQRIREVASRAAHRLPELIAKWKLPSEIAVDICKLALFDVILFIDDSGSMVFEEKGERLDDMKMILSHVAFAASLFDDDGIQVRFFNSDIKGDNIRSEADADKVISQVKFGGLTPIGTQLKAKILEPLVLSRARANQLHKPVLIITITDGQPQGEDSNTIFNVIRDANHFFQGNQYGVGALNLMFGQVGTDMKARQFLQELDEHHEVGARVDVTSNYEMEADQMRKESGCELSPEVWLVKLFLGAIDSSYDTSDEKR</sequence>
<evidence type="ECO:0000313" key="3">
    <source>
        <dbReference type="EMBL" id="GAO47192.1"/>
    </source>
</evidence>
<dbReference type="STRING" id="698492.A0A0E9NBE1"/>
<dbReference type="PANTHER" id="PTHR34706">
    <property type="entry name" value="SLR1338 PROTEIN"/>
    <property type="match status" value="1"/>
</dbReference>
<evidence type="ECO:0000256" key="1">
    <source>
        <dbReference type="SAM" id="MobiDB-lite"/>
    </source>
</evidence>
<dbReference type="SUPFAM" id="SSF53300">
    <property type="entry name" value="vWA-like"/>
    <property type="match status" value="1"/>
</dbReference>